<proteinExistence type="inferred from homology"/>
<evidence type="ECO:0000256" key="2">
    <source>
        <dbReference type="ARBA" id="ARBA00022723"/>
    </source>
</evidence>
<feature type="domain" description="CENP-V/GFA" evidence="5">
    <location>
        <begin position="96"/>
        <end position="185"/>
    </location>
</feature>
<evidence type="ECO:0000313" key="6">
    <source>
        <dbReference type="EMBL" id="KAJ4159984.1"/>
    </source>
</evidence>
<keyword evidence="3" id="KW-0862">Zinc</keyword>
<keyword evidence="4" id="KW-0456">Lyase</keyword>
<keyword evidence="7" id="KW-1185">Reference proteome</keyword>
<accession>A0A9W8QM59</accession>
<dbReference type="RefSeq" id="XP_056057789.1">
    <property type="nucleotide sequence ID" value="XM_056201045.1"/>
</dbReference>
<dbReference type="EMBL" id="JAJHUN010000003">
    <property type="protein sequence ID" value="KAJ4159984.1"/>
    <property type="molecule type" value="Genomic_DNA"/>
</dbReference>
<evidence type="ECO:0000313" key="7">
    <source>
        <dbReference type="Proteomes" id="UP001144673"/>
    </source>
</evidence>
<organism evidence="6 7">
    <name type="scientific">Akanthomyces muscarius</name>
    <name type="common">Entomopathogenic fungus</name>
    <name type="synonym">Lecanicillium muscarium</name>
    <dbReference type="NCBI Taxonomy" id="2231603"/>
    <lineage>
        <taxon>Eukaryota</taxon>
        <taxon>Fungi</taxon>
        <taxon>Dikarya</taxon>
        <taxon>Ascomycota</taxon>
        <taxon>Pezizomycotina</taxon>
        <taxon>Sordariomycetes</taxon>
        <taxon>Hypocreomycetidae</taxon>
        <taxon>Hypocreales</taxon>
        <taxon>Cordycipitaceae</taxon>
        <taxon>Akanthomyces</taxon>
    </lineage>
</organism>
<protein>
    <recommendedName>
        <fullName evidence="5">CENP-V/GFA domain-containing protein</fullName>
    </recommendedName>
</protein>
<keyword evidence="2" id="KW-0479">Metal-binding</keyword>
<reference evidence="6" key="1">
    <citation type="journal article" date="2023" name="Access Microbiol">
        <title>De-novo genome assembly for Akanthomyces muscarius, a biocontrol agent of insect agricultural pests.</title>
        <authorList>
            <person name="Erdos Z."/>
            <person name="Studholme D.J."/>
            <person name="Raymond B."/>
            <person name="Sharma M."/>
        </authorList>
    </citation>
    <scope>NUCLEOTIDE SEQUENCE</scope>
    <source>
        <strain evidence="6">Ve6</strain>
    </source>
</reference>
<dbReference type="Proteomes" id="UP001144673">
    <property type="component" value="Unassembled WGS sequence"/>
</dbReference>
<dbReference type="PANTHER" id="PTHR33337:SF40">
    <property type="entry name" value="CENP-V_GFA DOMAIN-CONTAINING PROTEIN-RELATED"/>
    <property type="match status" value="1"/>
</dbReference>
<dbReference type="AlphaFoldDB" id="A0A9W8QM59"/>
<dbReference type="Pfam" id="PF04828">
    <property type="entry name" value="GFA"/>
    <property type="match status" value="1"/>
</dbReference>
<comment type="caution">
    <text evidence="6">The sequence shown here is derived from an EMBL/GenBank/DDBJ whole genome shotgun (WGS) entry which is preliminary data.</text>
</comment>
<dbReference type="GO" id="GO:0016846">
    <property type="term" value="F:carbon-sulfur lyase activity"/>
    <property type="evidence" value="ECO:0007669"/>
    <property type="project" value="InterPro"/>
</dbReference>
<dbReference type="GO" id="GO:0046872">
    <property type="term" value="F:metal ion binding"/>
    <property type="evidence" value="ECO:0007669"/>
    <property type="project" value="UniProtKB-KW"/>
</dbReference>
<comment type="similarity">
    <text evidence="1">Belongs to the Gfa family.</text>
</comment>
<evidence type="ECO:0000256" key="1">
    <source>
        <dbReference type="ARBA" id="ARBA00005495"/>
    </source>
</evidence>
<dbReference type="InterPro" id="IPR011057">
    <property type="entry name" value="Mss4-like_sf"/>
</dbReference>
<evidence type="ECO:0000256" key="3">
    <source>
        <dbReference type="ARBA" id="ARBA00022833"/>
    </source>
</evidence>
<dbReference type="PANTHER" id="PTHR33337">
    <property type="entry name" value="GFA DOMAIN-CONTAINING PROTEIN"/>
    <property type="match status" value="1"/>
</dbReference>
<dbReference type="KEGG" id="amus:LMH87_007919"/>
<sequence>MYLCLADTKDGGMSVWLESANGTRLKKYATHDLQSEFDTATAKDGRKGNLKASCRCGGFQFEVTRATEVSEDKAIDSTGKSASRGTWWLRNGKYTADLCVCDSCRLSAGCEVMAWAFIPAVNLRLNNKPLPNPPVLGTIKHYASSEGVNRYFCGRCGAVIFLISKTRPKLLNVAVGVLQDESGARAEDWLCWETSTGPSNAADGLKRNFLTDDLTEQMIAWGGTDN</sequence>
<evidence type="ECO:0000256" key="4">
    <source>
        <dbReference type="ARBA" id="ARBA00023239"/>
    </source>
</evidence>
<dbReference type="GeneID" id="80895078"/>
<name>A0A9W8QM59_AKAMU</name>
<dbReference type="Gene3D" id="3.90.1590.10">
    <property type="entry name" value="glutathione-dependent formaldehyde- activating enzyme (gfa)"/>
    <property type="match status" value="1"/>
</dbReference>
<dbReference type="SUPFAM" id="SSF51316">
    <property type="entry name" value="Mss4-like"/>
    <property type="match status" value="1"/>
</dbReference>
<evidence type="ECO:0000259" key="5">
    <source>
        <dbReference type="Pfam" id="PF04828"/>
    </source>
</evidence>
<dbReference type="InterPro" id="IPR006913">
    <property type="entry name" value="CENP-V/GFA"/>
</dbReference>
<gene>
    <name evidence="6" type="ORF">LMH87_007919</name>
</gene>